<proteinExistence type="predicted"/>
<evidence type="ECO:0000313" key="3">
    <source>
        <dbReference type="EMBL" id="MBB5285302.1"/>
    </source>
</evidence>
<protein>
    <submittedName>
        <fullName evidence="3">Mono/diheme cytochrome c family protein/uncharacterized membrane protein</fullName>
    </submittedName>
</protein>
<reference evidence="3 4" key="1">
    <citation type="submission" date="2020-08" db="EMBL/GenBank/DDBJ databases">
        <title>Genomic Encyclopedia of Type Strains, Phase IV (KMG-IV): sequencing the most valuable type-strain genomes for metagenomic binning, comparative biology and taxonomic classification.</title>
        <authorList>
            <person name="Goeker M."/>
        </authorList>
    </citation>
    <scope>NUCLEOTIDE SEQUENCE [LARGE SCALE GENOMIC DNA]</scope>
    <source>
        <strain evidence="3 4">DSM 105074</strain>
    </source>
</reference>
<feature type="transmembrane region" description="Helical" evidence="1">
    <location>
        <begin position="117"/>
        <end position="136"/>
    </location>
</feature>
<feature type="transmembrane region" description="Helical" evidence="1">
    <location>
        <begin position="88"/>
        <end position="105"/>
    </location>
</feature>
<evidence type="ECO:0000259" key="2">
    <source>
        <dbReference type="Pfam" id="PF07635"/>
    </source>
</evidence>
<sequence>MLIAILLQVSDWAIFFGRFHPVLVHLPIGFLLLAALLEMGRRSGKIAVSDSTIAFVLLWSALGATLACVAGYLLSLGGGYEEQLLNDHKWQGIWVAILAWVAWLVKSERFADKVPFGPLFYVPALGIATLLTMLAGHKGGSLTHGDGYLTQYTPEPFRGLAGLPPRAEEITELKPIANVEQALVYQDIVQPILNVRCVQCHNASKQKGGLRMDGLDKLMKGGENGAVFVVGKGAESELVKRCLLPLEDDKHMPPKGKTQLTNAQIDLLSWWIDQGAPADKKVAELQVNEAIKPALATLSKGGQEPESTEGSQSAVLSLQVPAPDAKAVESLKKVNLLVMPLAQGQNLVEVSAVNAPSLADGQVALLAPLSEQVVWLKLGRTQVTDAAMAEVAKLKNLNKLHLEHTAITDAGLKKLTNLSYLEYLNLIGTKVTDAGLKELAALKGLKSVYIWQSAVSDSGIVALRKARPNLEIINGLDETAVAAFLKAGEVPPTPEVPAKDKKQ</sequence>
<evidence type="ECO:0000313" key="4">
    <source>
        <dbReference type="Proteomes" id="UP000557307"/>
    </source>
</evidence>
<evidence type="ECO:0000256" key="1">
    <source>
        <dbReference type="SAM" id="Phobius"/>
    </source>
</evidence>
<organism evidence="3 4">
    <name type="scientific">Rhabdobacter roseus</name>
    <dbReference type="NCBI Taxonomy" id="1655419"/>
    <lineage>
        <taxon>Bacteria</taxon>
        <taxon>Pseudomonadati</taxon>
        <taxon>Bacteroidota</taxon>
        <taxon>Cytophagia</taxon>
        <taxon>Cytophagales</taxon>
        <taxon>Cytophagaceae</taxon>
        <taxon>Rhabdobacter</taxon>
    </lineage>
</organism>
<dbReference type="GO" id="GO:0009055">
    <property type="term" value="F:electron transfer activity"/>
    <property type="evidence" value="ECO:0007669"/>
    <property type="project" value="InterPro"/>
</dbReference>
<keyword evidence="1" id="KW-1133">Transmembrane helix</keyword>
<keyword evidence="4" id="KW-1185">Reference proteome</keyword>
<comment type="caution">
    <text evidence="3">The sequence shown here is derived from an EMBL/GenBank/DDBJ whole genome shotgun (WGS) entry which is preliminary data.</text>
</comment>
<keyword evidence="1" id="KW-0812">Transmembrane</keyword>
<dbReference type="EMBL" id="JACHGF010000005">
    <property type="protein sequence ID" value="MBB5285302.1"/>
    <property type="molecule type" value="Genomic_DNA"/>
</dbReference>
<dbReference type="PANTHER" id="PTHR35889">
    <property type="entry name" value="CYCLOINULO-OLIGOSACCHARIDE FRUCTANOTRANSFERASE-RELATED"/>
    <property type="match status" value="1"/>
</dbReference>
<dbReference type="RefSeq" id="WP_184175320.1">
    <property type="nucleotide sequence ID" value="NZ_JACHGF010000005.1"/>
</dbReference>
<feature type="domain" description="Cytochrome C Planctomycete-type" evidence="2">
    <location>
        <begin position="197"/>
        <end position="256"/>
    </location>
</feature>
<dbReference type="SUPFAM" id="SSF46626">
    <property type="entry name" value="Cytochrome c"/>
    <property type="match status" value="1"/>
</dbReference>
<dbReference type="InterPro" id="IPR032675">
    <property type="entry name" value="LRR_dom_sf"/>
</dbReference>
<dbReference type="InterPro" id="IPR011429">
    <property type="entry name" value="Cyt_c_Planctomycete-type"/>
</dbReference>
<feature type="transmembrane region" description="Helical" evidence="1">
    <location>
        <begin position="23"/>
        <end position="40"/>
    </location>
</feature>
<dbReference type="SUPFAM" id="SSF52047">
    <property type="entry name" value="RNI-like"/>
    <property type="match status" value="1"/>
</dbReference>
<dbReference type="PANTHER" id="PTHR35889:SF3">
    <property type="entry name" value="F-BOX DOMAIN-CONTAINING PROTEIN"/>
    <property type="match status" value="1"/>
</dbReference>
<dbReference type="AlphaFoldDB" id="A0A840TUQ2"/>
<dbReference type="InterPro" id="IPR036909">
    <property type="entry name" value="Cyt_c-like_dom_sf"/>
</dbReference>
<accession>A0A840TUQ2</accession>
<gene>
    <name evidence="3" type="ORF">HNQ92_003459</name>
</gene>
<dbReference type="Pfam" id="PF07635">
    <property type="entry name" value="PSCyt1"/>
    <property type="match status" value="1"/>
</dbReference>
<name>A0A840TUQ2_9BACT</name>
<dbReference type="Gene3D" id="3.80.10.10">
    <property type="entry name" value="Ribonuclease Inhibitor"/>
    <property type="match status" value="1"/>
</dbReference>
<feature type="transmembrane region" description="Helical" evidence="1">
    <location>
        <begin position="52"/>
        <end position="76"/>
    </location>
</feature>
<keyword evidence="1" id="KW-0472">Membrane</keyword>
<dbReference type="Proteomes" id="UP000557307">
    <property type="component" value="Unassembled WGS sequence"/>
</dbReference>
<dbReference type="GO" id="GO:0020037">
    <property type="term" value="F:heme binding"/>
    <property type="evidence" value="ECO:0007669"/>
    <property type="project" value="InterPro"/>
</dbReference>